<keyword evidence="3" id="KW-1185">Reference proteome</keyword>
<dbReference type="InterPro" id="IPR016040">
    <property type="entry name" value="NAD(P)-bd_dom"/>
</dbReference>
<dbReference type="SUPFAM" id="SSF51735">
    <property type="entry name" value="NAD(P)-binding Rossmann-fold domains"/>
    <property type="match status" value="1"/>
</dbReference>
<evidence type="ECO:0000259" key="1">
    <source>
        <dbReference type="Pfam" id="PF13460"/>
    </source>
</evidence>
<protein>
    <recommendedName>
        <fullName evidence="1">NAD(P)-binding domain-containing protein</fullName>
    </recommendedName>
</protein>
<organism evidence="2 3">
    <name type="scientific">Batillaria attramentaria</name>
    <dbReference type="NCBI Taxonomy" id="370345"/>
    <lineage>
        <taxon>Eukaryota</taxon>
        <taxon>Metazoa</taxon>
        <taxon>Spiralia</taxon>
        <taxon>Lophotrochozoa</taxon>
        <taxon>Mollusca</taxon>
        <taxon>Gastropoda</taxon>
        <taxon>Caenogastropoda</taxon>
        <taxon>Sorbeoconcha</taxon>
        <taxon>Cerithioidea</taxon>
        <taxon>Batillariidae</taxon>
        <taxon>Batillaria</taxon>
    </lineage>
</organism>
<reference evidence="2 3" key="1">
    <citation type="journal article" date="2023" name="Sci. Data">
        <title>Genome assembly of the Korean intertidal mud-creeper Batillaria attramentaria.</title>
        <authorList>
            <person name="Patra A.K."/>
            <person name="Ho P.T."/>
            <person name="Jun S."/>
            <person name="Lee S.J."/>
            <person name="Kim Y."/>
            <person name="Won Y.J."/>
        </authorList>
    </citation>
    <scope>NUCLEOTIDE SEQUENCE [LARGE SCALE GENOMIC DNA]</scope>
    <source>
        <strain evidence="2">Wonlab-2016</strain>
    </source>
</reference>
<dbReference type="Proteomes" id="UP001519460">
    <property type="component" value="Unassembled WGS sequence"/>
</dbReference>
<dbReference type="EMBL" id="JACVVK020000213">
    <property type="protein sequence ID" value="KAK7484231.1"/>
    <property type="molecule type" value="Genomic_DNA"/>
</dbReference>
<dbReference type="Gene3D" id="3.40.50.720">
    <property type="entry name" value="NAD(P)-binding Rossmann-like Domain"/>
    <property type="match status" value="1"/>
</dbReference>
<dbReference type="AlphaFoldDB" id="A0ABD0KAU6"/>
<dbReference type="GO" id="GO:0003824">
    <property type="term" value="F:catalytic activity"/>
    <property type="evidence" value="ECO:0007669"/>
    <property type="project" value="UniProtKB-ARBA"/>
</dbReference>
<sequence>MKIAVLGATGPTGQEVVKQALEQGHTVTALVRDPDKMASQVQHDNLQIQKVDLSKEEDLVGPMKGVDAVLSSLGSRAGIWTPCSLYTDSIVTITGAMRKGGVNRLICVTSWGSKDEPGLPWIISWFLKPTFLRNILANMGEMEDYMQEKCTDINYTVVRPPGLSNQPSCGKDVRTREGQFVEDVPGRIPRADLAKFMLSCLSTDKYDRKMVAVGVEK</sequence>
<dbReference type="CDD" id="cd05244">
    <property type="entry name" value="BVR-B_like_SDR_a"/>
    <property type="match status" value="1"/>
</dbReference>
<accession>A0ABD0KAU6</accession>
<feature type="domain" description="NAD(P)-binding" evidence="1">
    <location>
        <begin position="7"/>
        <end position="203"/>
    </location>
</feature>
<evidence type="ECO:0000313" key="3">
    <source>
        <dbReference type="Proteomes" id="UP001519460"/>
    </source>
</evidence>
<dbReference type="PANTHER" id="PTHR15020:SF50">
    <property type="entry name" value="UPF0659 PROTEIN YMR090W"/>
    <property type="match status" value="1"/>
</dbReference>
<dbReference type="PANTHER" id="PTHR15020">
    <property type="entry name" value="FLAVIN REDUCTASE-RELATED"/>
    <property type="match status" value="1"/>
</dbReference>
<evidence type="ECO:0000313" key="2">
    <source>
        <dbReference type="EMBL" id="KAK7484231.1"/>
    </source>
</evidence>
<gene>
    <name evidence="2" type="ORF">BaRGS_00024480</name>
</gene>
<dbReference type="InterPro" id="IPR036291">
    <property type="entry name" value="NAD(P)-bd_dom_sf"/>
</dbReference>
<name>A0ABD0KAU6_9CAEN</name>
<comment type="caution">
    <text evidence="2">The sequence shown here is derived from an EMBL/GenBank/DDBJ whole genome shotgun (WGS) entry which is preliminary data.</text>
</comment>
<dbReference type="Pfam" id="PF13460">
    <property type="entry name" value="NAD_binding_10"/>
    <property type="match status" value="1"/>
</dbReference>
<proteinExistence type="predicted"/>